<evidence type="ECO:0000256" key="1">
    <source>
        <dbReference type="SAM" id="MobiDB-lite"/>
    </source>
</evidence>
<evidence type="ECO:0000313" key="3">
    <source>
        <dbReference type="RefSeq" id="XP_021812623.1"/>
    </source>
</evidence>
<protein>
    <submittedName>
        <fullName evidence="3">Uncharacterized protein LOC110755698</fullName>
    </submittedName>
</protein>
<feature type="compositionally biased region" description="Basic and acidic residues" evidence="1">
    <location>
        <begin position="59"/>
        <end position="73"/>
    </location>
</feature>
<reference evidence="3" key="1">
    <citation type="submission" date="2025-08" db="UniProtKB">
        <authorList>
            <consortium name="RefSeq"/>
        </authorList>
    </citation>
    <scope>IDENTIFICATION</scope>
</reference>
<accession>A0A6P5SFL7</accession>
<keyword evidence="2" id="KW-1185">Reference proteome</keyword>
<feature type="region of interest" description="Disordered" evidence="1">
    <location>
        <begin position="46"/>
        <end position="83"/>
    </location>
</feature>
<gene>
    <name evidence="3" type="primary">LOC110755698</name>
</gene>
<dbReference type="AlphaFoldDB" id="A0A6P5SFL7"/>
<dbReference type="GeneID" id="110755698"/>
<sequence>MIEQNEMQAVSALSLSPSFNSYDSKNKFEYAQLSAYSNSKLKVAGSSSDFEFSDPKTATLDKEKEKLEMEENKGVQNADFGGDCKKNEDEDDFSFTFPNPNGSPISTDDIFQDGQIHLVFPIFNPDLLFADADDGDSSKARCCIP</sequence>
<dbReference type="RefSeq" id="XP_021812623.1">
    <property type="nucleotide sequence ID" value="XM_021956931.1"/>
</dbReference>
<dbReference type="KEGG" id="pavi:110755698"/>
<evidence type="ECO:0000313" key="2">
    <source>
        <dbReference type="Proteomes" id="UP000515124"/>
    </source>
</evidence>
<dbReference type="Proteomes" id="UP000515124">
    <property type="component" value="Unplaced"/>
</dbReference>
<name>A0A6P5SFL7_PRUAV</name>
<proteinExistence type="predicted"/>
<organism evidence="2 3">
    <name type="scientific">Prunus avium</name>
    <name type="common">Cherry</name>
    <name type="synonym">Cerasus avium</name>
    <dbReference type="NCBI Taxonomy" id="42229"/>
    <lineage>
        <taxon>Eukaryota</taxon>
        <taxon>Viridiplantae</taxon>
        <taxon>Streptophyta</taxon>
        <taxon>Embryophyta</taxon>
        <taxon>Tracheophyta</taxon>
        <taxon>Spermatophyta</taxon>
        <taxon>Magnoliopsida</taxon>
        <taxon>eudicotyledons</taxon>
        <taxon>Gunneridae</taxon>
        <taxon>Pentapetalae</taxon>
        <taxon>rosids</taxon>
        <taxon>fabids</taxon>
        <taxon>Rosales</taxon>
        <taxon>Rosaceae</taxon>
        <taxon>Amygdaloideae</taxon>
        <taxon>Amygdaleae</taxon>
        <taxon>Prunus</taxon>
    </lineage>
</organism>